<keyword evidence="9" id="KW-1185">Reference proteome</keyword>
<dbReference type="PROSITE" id="PS50045">
    <property type="entry name" value="SIGMA54_INTERACT_4"/>
    <property type="match status" value="1"/>
</dbReference>
<dbReference type="Gene3D" id="3.30.450.40">
    <property type="match status" value="1"/>
</dbReference>
<dbReference type="RefSeq" id="WP_182662492.1">
    <property type="nucleotide sequence ID" value="NZ_JACIVI010000001.1"/>
</dbReference>
<keyword evidence="3" id="KW-0805">Transcription regulation</keyword>
<dbReference type="InterPro" id="IPR000014">
    <property type="entry name" value="PAS"/>
</dbReference>
<dbReference type="PANTHER" id="PTHR32071:SF77">
    <property type="entry name" value="TRANSCRIPTIONAL REGULATORY PROTEIN"/>
    <property type="match status" value="1"/>
</dbReference>
<evidence type="ECO:0000313" key="8">
    <source>
        <dbReference type="EMBL" id="MBB1161594.1"/>
    </source>
</evidence>
<dbReference type="GO" id="GO:0005524">
    <property type="term" value="F:ATP binding"/>
    <property type="evidence" value="ECO:0007669"/>
    <property type="project" value="UniProtKB-KW"/>
</dbReference>
<dbReference type="SMART" id="SM00382">
    <property type="entry name" value="AAA"/>
    <property type="match status" value="1"/>
</dbReference>
<feature type="domain" description="Sigma-54 factor interaction" evidence="7">
    <location>
        <begin position="416"/>
        <end position="643"/>
    </location>
</feature>
<evidence type="ECO:0000256" key="4">
    <source>
        <dbReference type="ARBA" id="ARBA00023125"/>
    </source>
</evidence>
<feature type="compositionally biased region" description="Low complexity" evidence="6">
    <location>
        <begin position="395"/>
        <end position="407"/>
    </location>
</feature>
<dbReference type="InterPro" id="IPR027417">
    <property type="entry name" value="P-loop_NTPase"/>
</dbReference>
<dbReference type="AlphaFoldDB" id="A0A839HU60"/>
<evidence type="ECO:0000256" key="6">
    <source>
        <dbReference type="SAM" id="MobiDB-lite"/>
    </source>
</evidence>
<dbReference type="InterPro" id="IPR002078">
    <property type="entry name" value="Sigma_54_int"/>
</dbReference>
<sequence>MSSIPPNASALSASRRQRELLQQRPIAASLALDGSHLHSIEESHQRCAALGLRRIESPDYSPLGRSDLRLVRERNQRLYVHAAPIMELLFEQIVRTQSLVLLTDAQGTILHSIGDDEFVDRASRVALQPGVNWSECAKGTNAIGTALIDESPTLVHADEHFMHANHFLTCSAAPILDPRGNILGVLDVSSDYHGYHQHTMALVKMSARMIENHWLNEDFRHAMRLHFHSRPEFIGTLMEGIVAVGRDGKILGANRSALDLLQMSGAAVRMHSVTSLFGTPVGAVVDAFRSPVAGPLRLLLPNGQPVHVQARCNWPTWHGGWQGGKDLGEAVEPVDEVAPEGLPAPERNGQASDAVVLQETALRAARGIGETLPPGAEVPGEEARSSPEGSESPVRSAGRGRAAADSGVPVANLRALQTGDPQMEAVIGKVRRVLDRDIPILILGETGSGKEVLARAIHQDSARARQPFVAVNCASIPETLIESELFGYADGAFTGARRKGAVGKIAQAHGGTLFLDEIGDMPLALQARLLRVLQERQVTPLGSSKSIEVDVTVISATHRNLREMIEAQSFREDLYYRLNGLAVKLPPLRERSDLLALARLLLQREKGGQRVPELAPTVVDLMTRYPWPGNLRQMGNVLRTAVVMAGDEPMITLDHLSDDFIEDAQRSPRTPAAASATGTRPAGAPLDPAPAGGAGEPMAAAGLSGVEPSPALGVPGEGESGTLEAMELQVIRQALEAAGGNISVASKRLGISRNTIYRKLRWRNGSAA</sequence>
<dbReference type="InterPro" id="IPR003593">
    <property type="entry name" value="AAA+_ATPase"/>
</dbReference>
<evidence type="ECO:0000259" key="7">
    <source>
        <dbReference type="PROSITE" id="PS50045"/>
    </source>
</evidence>
<dbReference type="CDD" id="cd00009">
    <property type="entry name" value="AAA"/>
    <property type="match status" value="1"/>
</dbReference>
<dbReference type="Pfam" id="PF25601">
    <property type="entry name" value="AAA_lid_14"/>
    <property type="match status" value="1"/>
</dbReference>
<evidence type="ECO:0000256" key="3">
    <source>
        <dbReference type="ARBA" id="ARBA00023015"/>
    </source>
</evidence>
<dbReference type="SUPFAM" id="SSF52540">
    <property type="entry name" value="P-loop containing nucleoside triphosphate hydrolases"/>
    <property type="match status" value="1"/>
</dbReference>
<keyword evidence="4" id="KW-0238">DNA-binding</keyword>
<proteinExistence type="predicted"/>
<dbReference type="FunFam" id="3.40.50.300:FF:000006">
    <property type="entry name" value="DNA-binding transcriptional regulator NtrC"/>
    <property type="match status" value="1"/>
</dbReference>
<keyword evidence="2" id="KW-0067">ATP-binding</keyword>
<dbReference type="InterPro" id="IPR029016">
    <property type="entry name" value="GAF-like_dom_sf"/>
</dbReference>
<dbReference type="Gene3D" id="1.10.10.60">
    <property type="entry name" value="Homeodomain-like"/>
    <property type="match status" value="1"/>
</dbReference>
<evidence type="ECO:0000256" key="2">
    <source>
        <dbReference type="ARBA" id="ARBA00022840"/>
    </source>
</evidence>
<dbReference type="PROSITE" id="PS00676">
    <property type="entry name" value="SIGMA54_INTERACT_2"/>
    <property type="match status" value="1"/>
</dbReference>
<dbReference type="CDD" id="cd00130">
    <property type="entry name" value="PAS"/>
    <property type="match status" value="1"/>
</dbReference>
<dbReference type="Pfam" id="PF02954">
    <property type="entry name" value="HTH_8"/>
    <property type="match status" value="1"/>
</dbReference>
<dbReference type="GO" id="GO:0006355">
    <property type="term" value="P:regulation of DNA-templated transcription"/>
    <property type="evidence" value="ECO:0007669"/>
    <property type="project" value="InterPro"/>
</dbReference>
<protein>
    <submittedName>
        <fullName evidence="8">Sigma 54-interacting transcriptional regulator</fullName>
    </submittedName>
</protein>
<dbReference type="InterPro" id="IPR002197">
    <property type="entry name" value="HTH_Fis"/>
</dbReference>
<gene>
    <name evidence="8" type="ORF">H4F90_06340</name>
</gene>
<dbReference type="SUPFAM" id="SSF55781">
    <property type="entry name" value="GAF domain-like"/>
    <property type="match status" value="1"/>
</dbReference>
<keyword evidence="5" id="KW-0804">Transcription</keyword>
<dbReference type="PRINTS" id="PR01590">
    <property type="entry name" value="HTHFIS"/>
</dbReference>
<dbReference type="Pfam" id="PF00158">
    <property type="entry name" value="Sigma54_activat"/>
    <property type="match status" value="1"/>
</dbReference>
<dbReference type="InterPro" id="IPR003018">
    <property type="entry name" value="GAF"/>
</dbReference>
<accession>A0A839HU60</accession>
<name>A0A839HU60_9BURK</name>
<comment type="caution">
    <text evidence="8">The sequence shown here is derived from an EMBL/GenBank/DDBJ whole genome shotgun (WGS) entry which is preliminary data.</text>
</comment>
<dbReference type="InterPro" id="IPR058031">
    <property type="entry name" value="AAA_lid_NorR"/>
</dbReference>
<feature type="compositionally biased region" description="Low complexity" evidence="6">
    <location>
        <begin position="681"/>
        <end position="702"/>
    </location>
</feature>
<dbReference type="PANTHER" id="PTHR32071">
    <property type="entry name" value="TRANSCRIPTIONAL REGULATORY PROTEIN"/>
    <property type="match status" value="1"/>
</dbReference>
<evidence type="ECO:0000256" key="1">
    <source>
        <dbReference type="ARBA" id="ARBA00022741"/>
    </source>
</evidence>
<organism evidence="8 9">
    <name type="scientific">Aquariibacter albus</name>
    <dbReference type="NCBI Taxonomy" id="2759899"/>
    <lineage>
        <taxon>Bacteria</taxon>
        <taxon>Pseudomonadati</taxon>
        <taxon>Pseudomonadota</taxon>
        <taxon>Betaproteobacteria</taxon>
        <taxon>Burkholderiales</taxon>
        <taxon>Sphaerotilaceae</taxon>
        <taxon>Aquariibacter</taxon>
    </lineage>
</organism>
<dbReference type="PROSITE" id="PS00675">
    <property type="entry name" value="SIGMA54_INTERACT_1"/>
    <property type="match status" value="1"/>
</dbReference>
<dbReference type="Gene3D" id="1.10.8.60">
    <property type="match status" value="1"/>
</dbReference>
<dbReference type="InterPro" id="IPR035965">
    <property type="entry name" value="PAS-like_dom_sf"/>
</dbReference>
<dbReference type="Proteomes" id="UP000586093">
    <property type="component" value="Unassembled WGS sequence"/>
</dbReference>
<evidence type="ECO:0000313" key="9">
    <source>
        <dbReference type="Proteomes" id="UP000586093"/>
    </source>
</evidence>
<dbReference type="InterPro" id="IPR025662">
    <property type="entry name" value="Sigma_54_int_dom_ATP-bd_1"/>
</dbReference>
<dbReference type="EMBL" id="JACIVI010000001">
    <property type="protein sequence ID" value="MBB1161594.1"/>
    <property type="molecule type" value="Genomic_DNA"/>
</dbReference>
<feature type="region of interest" description="Disordered" evidence="6">
    <location>
        <begin position="665"/>
        <end position="719"/>
    </location>
</feature>
<dbReference type="InterPro" id="IPR009057">
    <property type="entry name" value="Homeodomain-like_sf"/>
</dbReference>
<dbReference type="GO" id="GO:0043565">
    <property type="term" value="F:sequence-specific DNA binding"/>
    <property type="evidence" value="ECO:0007669"/>
    <property type="project" value="InterPro"/>
</dbReference>
<dbReference type="InterPro" id="IPR025943">
    <property type="entry name" value="Sigma_54_int_dom_ATP-bd_2"/>
</dbReference>
<keyword evidence="1" id="KW-0547">Nucleotide-binding</keyword>
<reference evidence="8 9" key="1">
    <citation type="submission" date="2020-08" db="EMBL/GenBank/DDBJ databases">
        <title>Aquariorum lacteus gen. nov., sp. nov., a new member of the family Comamonadaceae, isolated from freshwater aquarium.</title>
        <authorList>
            <person name="Chun S.-J."/>
        </authorList>
    </citation>
    <scope>NUCLEOTIDE SEQUENCE [LARGE SCALE GENOMIC DNA]</scope>
    <source>
        <strain evidence="8 9">SJAQ100</strain>
    </source>
</reference>
<evidence type="ECO:0000256" key="5">
    <source>
        <dbReference type="ARBA" id="ARBA00023163"/>
    </source>
</evidence>
<dbReference type="Pfam" id="PF01590">
    <property type="entry name" value="GAF"/>
    <property type="match status" value="1"/>
</dbReference>
<feature type="region of interest" description="Disordered" evidence="6">
    <location>
        <begin position="368"/>
        <end position="407"/>
    </location>
</feature>
<dbReference type="SUPFAM" id="SSF46689">
    <property type="entry name" value="Homeodomain-like"/>
    <property type="match status" value="1"/>
</dbReference>
<dbReference type="Gene3D" id="3.40.50.300">
    <property type="entry name" value="P-loop containing nucleotide triphosphate hydrolases"/>
    <property type="match status" value="1"/>
</dbReference>
<dbReference type="SUPFAM" id="SSF55785">
    <property type="entry name" value="PYP-like sensor domain (PAS domain)"/>
    <property type="match status" value="1"/>
</dbReference>